<protein>
    <submittedName>
        <fullName evidence="1">Uncharacterized protein</fullName>
    </submittedName>
</protein>
<dbReference type="AlphaFoldDB" id="A0A2N1NVG9"/>
<name>A0A2N1NVG9_9GLOM</name>
<reference evidence="1 2" key="2">
    <citation type="submission" date="2017-10" db="EMBL/GenBank/DDBJ databases">
        <title>Extensive intraspecific genome diversity in a model arbuscular mycorrhizal fungus.</title>
        <authorList>
            <person name="Chen E.C.H."/>
            <person name="Morin E."/>
            <person name="Baudet D."/>
            <person name="Noel J."/>
            <person name="Ndikumana S."/>
            <person name="Charron P."/>
            <person name="St-Onge C."/>
            <person name="Giorgi J."/>
            <person name="Grigoriev I.V."/>
            <person name="Roux C."/>
            <person name="Martin F.M."/>
            <person name="Corradi N."/>
        </authorList>
    </citation>
    <scope>NUCLEOTIDE SEQUENCE [LARGE SCALE GENOMIC DNA]</scope>
    <source>
        <strain evidence="1 2">C2</strain>
    </source>
</reference>
<sequence>MVHGCVWFGSVGWSVLSLHLPLGLSSFCQDFLFIRSSLRSLVFTSSFRRQGFLFNRFSLRSLSFCLPLGLSSLCQDLLFIRPSLRSLSLRLPLGTVCELRVWVRSVGLCRMFMQKGDSGCVWWGNHSINAVLESLGVKPYFGSQE</sequence>
<dbReference type="Proteomes" id="UP000233469">
    <property type="component" value="Unassembled WGS sequence"/>
</dbReference>
<dbReference type="VEuPathDB" id="FungiDB:RhiirFUN_005585"/>
<accession>A0A2N1NVG9</accession>
<comment type="caution">
    <text evidence="1">The sequence shown here is derived from an EMBL/GenBank/DDBJ whole genome shotgun (WGS) entry which is preliminary data.</text>
</comment>
<evidence type="ECO:0000313" key="2">
    <source>
        <dbReference type="Proteomes" id="UP000233469"/>
    </source>
</evidence>
<organism evidence="1 2">
    <name type="scientific">Rhizophagus irregularis</name>
    <dbReference type="NCBI Taxonomy" id="588596"/>
    <lineage>
        <taxon>Eukaryota</taxon>
        <taxon>Fungi</taxon>
        <taxon>Fungi incertae sedis</taxon>
        <taxon>Mucoromycota</taxon>
        <taxon>Glomeromycotina</taxon>
        <taxon>Glomeromycetes</taxon>
        <taxon>Glomerales</taxon>
        <taxon>Glomeraceae</taxon>
        <taxon>Rhizophagus</taxon>
    </lineage>
</organism>
<evidence type="ECO:0000313" key="1">
    <source>
        <dbReference type="EMBL" id="PKK77879.1"/>
    </source>
</evidence>
<proteinExistence type="predicted"/>
<gene>
    <name evidence="1" type="ORF">RhiirC2_843971</name>
</gene>
<reference evidence="1 2" key="1">
    <citation type="submission" date="2016-04" db="EMBL/GenBank/DDBJ databases">
        <title>Genome analyses suggest a sexual origin of heterokaryosis in a supposedly ancient asexual fungus.</title>
        <authorList>
            <person name="Ropars J."/>
            <person name="Sedzielewska K."/>
            <person name="Noel J."/>
            <person name="Charron P."/>
            <person name="Farinelli L."/>
            <person name="Marton T."/>
            <person name="Kruger M."/>
            <person name="Pelin A."/>
            <person name="Brachmann A."/>
            <person name="Corradi N."/>
        </authorList>
    </citation>
    <scope>NUCLEOTIDE SEQUENCE [LARGE SCALE GENOMIC DNA]</scope>
    <source>
        <strain evidence="1 2">C2</strain>
    </source>
</reference>
<dbReference type="EMBL" id="LLXL01000107">
    <property type="protein sequence ID" value="PKK77879.1"/>
    <property type="molecule type" value="Genomic_DNA"/>
</dbReference>